<evidence type="ECO:0000313" key="11">
    <source>
        <dbReference type="EMBL" id="QTL99146.1"/>
    </source>
</evidence>
<evidence type="ECO:0000256" key="2">
    <source>
        <dbReference type="ARBA" id="ARBA00009046"/>
    </source>
</evidence>
<dbReference type="GO" id="GO:0051607">
    <property type="term" value="P:defense response to virus"/>
    <property type="evidence" value="ECO:0007669"/>
    <property type="project" value="UniProtKB-KW"/>
</dbReference>
<evidence type="ECO:0000256" key="1">
    <source>
        <dbReference type="ARBA" id="ARBA00006847"/>
    </source>
</evidence>
<dbReference type="InterPro" id="IPR006483">
    <property type="entry name" value="CRISPR-assoc_Cas3_HD"/>
</dbReference>
<keyword evidence="12" id="KW-1185">Reference proteome</keyword>
<dbReference type="RefSeq" id="WP_230867542.1">
    <property type="nucleotide sequence ID" value="NZ_CP046640.1"/>
</dbReference>
<keyword evidence="9" id="KW-0051">Antiviral defense</keyword>
<dbReference type="GO" id="GO:0004518">
    <property type="term" value="F:nuclease activity"/>
    <property type="evidence" value="ECO:0007669"/>
    <property type="project" value="UniProtKB-KW"/>
</dbReference>
<evidence type="ECO:0000313" key="12">
    <source>
        <dbReference type="Proteomes" id="UP000665020"/>
    </source>
</evidence>
<evidence type="ECO:0000259" key="10">
    <source>
        <dbReference type="PROSITE" id="PS51643"/>
    </source>
</evidence>
<dbReference type="SMART" id="SM00487">
    <property type="entry name" value="DEXDc"/>
    <property type="match status" value="1"/>
</dbReference>
<evidence type="ECO:0000256" key="5">
    <source>
        <dbReference type="ARBA" id="ARBA00022741"/>
    </source>
</evidence>
<dbReference type="Pfam" id="PF22590">
    <property type="entry name" value="Cas3-like_C_2"/>
    <property type="match status" value="1"/>
</dbReference>
<dbReference type="InterPro" id="IPR050547">
    <property type="entry name" value="DEAD_box_RNA_helicases"/>
</dbReference>
<keyword evidence="5" id="KW-0547">Nucleotide-binding</keyword>
<dbReference type="GO" id="GO:0016787">
    <property type="term" value="F:hydrolase activity"/>
    <property type="evidence" value="ECO:0007669"/>
    <property type="project" value="UniProtKB-KW"/>
</dbReference>
<dbReference type="InterPro" id="IPR054712">
    <property type="entry name" value="Cas3-like_dom"/>
</dbReference>
<dbReference type="NCBIfam" id="TIGR01587">
    <property type="entry name" value="cas3_core"/>
    <property type="match status" value="1"/>
</dbReference>
<keyword evidence="7" id="KW-0347">Helicase</keyword>
<evidence type="ECO:0000256" key="8">
    <source>
        <dbReference type="ARBA" id="ARBA00022840"/>
    </source>
</evidence>
<accession>A0A8A7KBG8</accession>
<keyword evidence="4" id="KW-0479">Metal-binding</keyword>
<dbReference type="NCBIfam" id="TIGR01596">
    <property type="entry name" value="cas3_HD"/>
    <property type="match status" value="1"/>
</dbReference>
<reference evidence="11" key="1">
    <citation type="submission" date="2019-12" db="EMBL/GenBank/DDBJ databases">
        <authorList>
            <person name="zhang j."/>
            <person name="sun C.M."/>
        </authorList>
    </citation>
    <scope>NUCLEOTIDE SEQUENCE</scope>
    <source>
        <strain evidence="11">NS-1</strain>
    </source>
</reference>
<dbReference type="InterPro" id="IPR027417">
    <property type="entry name" value="P-loop_NTPase"/>
</dbReference>
<evidence type="ECO:0000256" key="7">
    <source>
        <dbReference type="ARBA" id="ARBA00022806"/>
    </source>
</evidence>
<feature type="domain" description="HD Cas3-type" evidence="10">
    <location>
        <begin position="5"/>
        <end position="194"/>
    </location>
</feature>
<keyword evidence="3" id="KW-0540">Nuclease</keyword>
<protein>
    <submittedName>
        <fullName evidence="11">CRISPR-associated helicase Cas3</fullName>
    </submittedName>
</protein>
<gene>
    <name evidence="11" type="primary">cas3</name>
    <name evidence="11" type="ORF">GM661_14870</name>
</gene>
<sequence>MIYAKSNPIESLGEHTGKLLDNYEILKDSYGHILMDKIMWKLLKIAVEYHDTGKIYSQFQNSIIRNINRYRGKNIKEIDSDFEINIPHNYLSPAFLPYKNWGFDKKICKVLYQAIAYHHERKEEPDSKIIAEIIEKELCNKIKDIKNELDIEVDDRVVSLYTNKIKRKYRIKKDDEYYNLFVLVKGLLHRLDHSSSAHEKVELAVDKNVGTFTSKYLKRFPVLREVQKFSKDNKDRNLIVVASTGMGKTESALLWIDEDKGFFTLPLRVSINALYDRITKEDEIGYGFAGLLHSTSINHLEDSKCEESEMIYEQSRLLSKKLTFCTIDQIFKFPFKYLGYEKSYATLAYSKVVIDEIQAYDPKIAATLLVGLKMINDIGGKFMIMTATLPPIYEDYLKKVVDEKEIVYGKFLTDTVRHKIKIKEKTIIDDADEILTRGRNRKVLVIVNTVSRAIEVFEQLDNNKHGVKINLLHSMFIKKDRAYLERKIKEFADDEGENGIWVTTQLVEASLDIDFDYLFTELSPLDSFFQRLGRCYRKRQFNLDEPNVFVYTEEVKGIGSIYDKDIWDKSKKILQNYDLRELKEEDKIKMINKLYSRENLDGSEYLEKFDNALNYIENINPYELNKNEAQDLLRNIDNVNVIPRRIYENIEKKIDEYKSYQIDKNDADSIKYFKKLRRDIDNCTVSIPYYVAKKSDVISPISERKRLSDLYILERKYDFKDGKGKGVLIGEMLSNIL</sequence>
<dbReference type="InterPro" id="IPR014001">
    <property type="entry name" value="Helicase_ATP-bd"/>
</dbReference>
<keyword evidence="8" id="KW-0067">ATP-binding</keyword>
<name>A0A8A7KBG8_9FIRM</name>
<dbReference type="GO" id="GO:0003723">
    <property type="term" value="F:RNA binding"/>
    <property type="evidence" value="ECO:0007669"/>
    <property type="project" value="TreeGrafter"/>
</dbReference>
<comment type="similarity">
    <text evidence="2">In the central section; belongs to the CRISPR-associated helicase Cas3 family.</text>
</comment>
<dbReference type="SUPFAM" id="SSF52540">
    <property type="entry name" value="P-loop containing nucleoside triphosphate hydrolases"/>
    <property type="match status" value="1"/>
</dbReference>
<dbReference type="Gene3D" id="1.10.3210.30">
    <property type="match status" value="1"/>
</dbReference>
<evidence type="ECO:0000256" key="3">
    <source>
        <dbReference type="ARBA" id="ARBA00022722"/>
    </source>
</evidence>
<proteinExistence type="inferred from homology"/>
<dbReference type="InterPro" id="IPR038257">
    <property type="entry name" value="CRISPR-assoc_Cas3_HD_sf"/>
</dbReference>
<dbReference type="KEGG" id="ifn:GM661_14870"/>
<organism evidence="11 12">
    <name type="scientific">Iocasia fonsfrigidae</name>
    <dbReference type="NCBI Taxonomy" id="2682810"/>
    <lineage>
        <taxon>Bacteria</taxon>
        <taxon>Bacillati</taxon>
        <taxon>Bacillota</taxon>
        <taxon>Clostridia</taxon>
        <taxon>Halanaerobiales</taxon>
        <taxon>Halanaerobiaceae</taxon>
        <taxon>Iocasia</taxon>
    </lineage>
</organism>
<dbReference type="GO" id="GO:0046872">
    <property type="term" value="F:metal ion binding"/>
    <property type="evidence" value="ECO:0007669"/>
    <property type="project" value="UniProtKB-KW"/>
</dbReference>
<dbReference type="GO" id="GO:0003724">
    <property type="term" value="F:RNA helicase activity"/>
    <property type="evidence" value="ECO:0007669"/>
    <property type="project" value="TreeGrafter"/>
</dbReference>
<comment type="similarity">
    <text evidence="1">In the N-terminal section; belongs to the CRISPR-associated nuclease Cas3-HD family.</text>
</comment>
<evidence type="ECO:0000256" key="6">
    <source>
        <dbReference type="ARBA" id="ARBA00022801"/>
    </source>
</evidence>
<dbReference type="InterPro" id="IPR011545">
    <property type="entry name" value="DEAD/DEAH_box_helicase_dom"/>
</dbReference>
<evidence type="ECO:0000256" key="4">
    <source>
        <dbReference type="ARBA" id="ARBA00022723"/>
    </source>
</evidence>
<dbReference type="Gene3D" id="3.40.50.300">
    <property type="entry name" value="P-loop containing nucleotide triphosphate hydrolases"/>
    <property type="match status" value="2"/>
</dbReference>
<dbReference type="CDD" id="cd09641">
    <property type="entry name" value="Cas3''_I"/>
    <property type="match status" value="1"/>
</dbReference>
<dbReference type="PANTHER" id="PTHR47963:SF9">
    <property type="entry name" value="CRISPR-ASSOCIATED ENDONUCLEASE_HELICASE CAS3"/>
    <property type="match status" value="1"/>
</dbReference>
<dbReference type="PROSITE" id="PS51643">
    <property type="entry name" value="HD_CAS3"/>
    <property type="match status" value="1"/>
</dbReference>
<dbReference type="GO" id="GO:0005524">
    <property type="term" value="F:ATP binding"/>
    <property type="evidence" value="ECO:0007669"/>
    <property type="project" value="UniProtKB-KW"/>
</dbReference>
<dbReference type="PANTHER" id="PTHR47963">
    <property type="entry name" value="DEAD-BOX ATP-DEPENDENT RNA HELICASE 47, MITOCHONDRIAL"/>
    <property type="match status" value="1"/>
</dbReference>
<keyword evidence="6" id="KW-0378">Hydrolase</keyword>
<evidence type="ECO:0000256" key="9">
    <source>
        <dbReference type="ARBA" id="ARBA00023118"/>
    </source>
</evidence>
<dbReference type="InterPro" id="IPR006474">
    <property type="entry name" value="Helicase_Cas3_CRISPR-ass_core"/>
</dbReference>
<dbReference type="EMBL" id="CP046640">
    <property type="protein sequence ID" value="QTL99146.1"/>
    <property type="molecule type" value="Genomic_DNA"/>
</dbReference>
<dbReference type="Pfam" id="PF00270">
    <property type="entry name" value="DEAD"/>
    <property type="match status" value="1"/>
</dbReference>
<dbReference type="Proteomes" id="UP000665020">
    <property type="component" value="Chromosome"/>
</dbReference>
<dbReference type="AlphaFoldDB" id="A0A8A7KBG8"/>